<evidence type="ECO:0000256" key="4">
    <source>
        <dbReference type="ARBA" id="ARBA00022898"/>
    </source>
</evidence>
<comment type="subunit">
    <text evidence="5">Homodimer.</text>
</comment>
<dbReference type="InterPro" id="IPR005814">
    <property type="entry name" value="Aminotrans_3"/>
</dbReference>
<dbReference type="PIRSF" id="PIRSF000521">
    <property type="entry name" value="Transaminase_4ab_Lys_Orn"/>
    <property type="match status" value="1"/>
</dbReference>
<feature type="binding site" evidence="5">
    <location>
        <position position="131"/>
    </location>
    <ligand>
        <name>N(2)-acetyl-L-ornithine</name>
        <dbReference type="ChEBI" id="CHEBI:57805"/>
    </ligand>
</feature>
<dbReference type="PROSITE" id="PS00600">
    <property type="entry name" value="AA_TRANSFER_CLASS_3"/>
    <property type="match status" value="1"/>
</dbReference>
<feature type="binding site" evidence="5">
    <location>
        <begin position="96"/>
        <end position="97"/>
    </location>
    <ligand>
        <name>pyridoxal 5'-phosphate</name>
        <dbReference type="ChEBI" id="CHEBI:597326"/>
    </ligand>
</feature>
<keyword evidence="4 5" id="KW-0663">Pyridoxal phosphate</keyword>
<dbReference type="RefSeq" id="WP_369666234.1">
    <property type="nucleotide sequence ID" value="NZ_JBDKXB010000004.1"/>
</dbReference>
<dbReference type="EC" id="2.6.1.11" evidence="5"/>
<feature type="binding site" evidence="5">
    <location>
        <begin position="215"/>
        <end position="218"/>
    </location>
    <ligand>
        <name>pyridoxal 5'-phosphate</name>
        <dbReference type="ChEBI" id="CHEBI:597326"/>
    </ligand>
</feature>
<keyword evidence="3 5" id="KW-0808">Transferase</keyword>
<dbReference type="NCBIfam" id="TIGR00707">
    <property type="entry name" value="argD"/>
    <property type="match status" value="1"/>
</dbReference>
<reference evidence="6 7" key="1">
    <citation type="submission" date="2024-05" db="EMBL/GenBank/DDBJ databases">
        <title>Genome Sequence and Characterization of the New Strain Purple Sulfur Bacterium of Genus Thioalkalicoccus.</title>
        <authorList>
            <person name="Bryantseva I.A."/>
            <person name="Kyndt J.A."/>
            <person name="Imhoff J.F."/>
        </authorList>
    </citation>
    <scope>NUCLEOTIDE SEQUENCE [LARGE SCALE GENOMIC DNA]</scope>
    <source>
        <strain evidence="6 7">Um2</strain>
    </source>
</reference>
<evidence type="ECO:0000313" key="7">
    <source>
        <dbReference type="Proteomes" id="UP001564408"/>
    </source>
</evidence>
<dbReference type="InterPro" id="IPR015424">
    <property type="entry name" value="PyrdxlP-dep_Trfase"/>
</dbReference>
<comment type="miscellaneous">
    <text evidence="5">May also have succinyldiaminopimelate aminotransferase activity, thus carrying out the corresponding step in lysine biosynthesis.</text>
</comment>
<keyword evidence="7" id="KW-1185">Reference proteome</keyword>
<evidence type="ECO:0000256" key="3">
    <source>
        <dbReference type="ARBA" id="ARBA00022679"/>
    </source>
</evidence>
<accession>A0ABV4BBJ8</accession>
<comment type="similarity">
    <text evidence="5">Belongs to the class-III pyridoxal-phosphate-dependent aminotransferase family. ArgD subfamily.</text>
</comment>
<organism evidence="6 7">
    <name type="scientific">Thioalkalicoccus limnaeus</name>
    <dbReference type="NCBI Taxonomy" id="120681"/>
    <lineage>
        <taxon>Bacteria</taxon>
        <taxon>Pseudomonadati</taxon>
        <taxon>Pseudomonadota</taxon>
        <taxon>Gammaproteobacteria</taxon>
        <taxon>Chromatiales</taxon>
        <taxon>Chromatiaceae</taxon>
        <taxon>Thioalkalicoccus</taxon>
    </lineage>
</organism>
<keyword evidence="5" id="KW-0055">Arginine biosynthesis</keyword>
<dbReference type="NCBIfam" id="NF002325">
    <property type="entry name" value="PRK01278.1"/>
    <property type="match status" value="1"/>
</dbReference>
<dbReference type="InterPro" id="IPR004636">
    <property type="entry name" value="AcOrn/SuccOrn_fam"/>
</dbReference>
<evidence type="ECO:0000256" key="1">
    <source>
        <dbReference type="ARBA" id="ARBA00022576"/>
    </source>
</evidence>
<keyword evidence="1 5" id="KW-0032">Aminotransferase</keyword>
<dbReference type="HAMAP" id="MF_01107">
    <property type="entry name" value="ArgD_aminotrans_3"/>
    <property type="match status" value="1"/>
</dbReference>
<dbReference type="GO" id="GO:0008483">
    <property type="term" value="F:transaminase activity"/>
    <property type="evidence" value="ECO:0007669"/>
    <property type="project" value="UniProtKB-KW"/>
</dbReference>
<dbReference type="PANTHER" id="PTHR11986">
    <property type="entry name" value="AMINOTRANSFERASE CLASS III"/>
    <property type="match status" value="1"/>
</dbReference>
<dbReference type="InterPro" id="IPR015421">
    <property type="entry name" value="PyrdxlP-dep_Trfase_major"/>
</dbReference>
<dbReference type="InterPro" id="IPR050103">
    <property type="entry name" value="Class-III_PLP-dep_AT"/>
</dbReference>
<evidence type="ECO:0000256" key="5">
    <source>
        <dbReference type="HAMAP-Rule" id="MF_01107"/>
    </source>
</evidence>
<name>A0ABV4BBJ8_9GAMM</name>
<gene>
    <name evidence="5" type="primary">argD</name>
    <name evidence="6" type="ORF">ABC977_05465</name>
</gene>
<dbReference type="CDD" id="cd00610">
    <property type="entry name" value="OAT_like"/>
    <property type="match status" value="1"/>
</dbReference>
<comment type="cofactor">
    <cofactor evidence="5">
        <name>pyridoxal 5'-phosphate</name>
        <dbReference type="ChEBI" id="CHEBI:597326"/>
    </cofactor>
    <text evidence="5">Binds 1 pyridoxal phosphate per subunit.</text>
</comment>
<evidence type="ECO:0000256" key="2">
    <source>
        <dbReference type="ARBA" id="ARBA00022605"/>
    </source>
</evidence>
<dbReference type="InterPro" id="IPR049704">
    <property type="entry name" value="Aminotrans_3_PPA_site"/>
</dbReference>
<dbReference type="InterPro" id="IPR015422">
    <property type="entry name" value="PyrdxlP-dep_Trfase_small"/>
</dbReference>
<keyword evidence="5" id="KW-0963">Cytoplasm</keyword>
<dbReference type="Pfam" id="PF00202">
    <property type="entry name" value="Aminotran_3"/>
    <property type="match status" value="1"/>
</dbReference>
<comment type="pathway">
    <text evidence="5">Amino-acid biosynthesis; L-arginine biosynthesis; N(2)-acetyl-L-ornithine from L-glutamate: step 4/4.</text>
</comment>
<dbReference type="PANTHER" id="PTHR11986:SF79">
    <property type="entry name" value="ACETYLORNITHINE AMINOTRANSFERASE, MITOCHONDRIAL"/>
    <property type="match status" value="1"/>
</dbReference>
<feature type="binding site" evidence="5">
    <location>
        <position position="273"/>
    </location>
    <ligand>
        <name>pyridoxal 5'-phosphate</name>
        <dbReference type="ChEBI" id="CHEBI:597326"/>
    </ligand>
</feature>
<comment type="caution">
    <text evidence="6">The sequence shown here is derived from an EMBL/GenBank/DDBJ whole genome shotgun (WGS) entry which is preliminary data.</text>
</comment>
<dbReference type="Gene3D" id="3.40.640.10">
    <property type="entry name" value="Type I PLP-dependent aspartate aminotransferase-like (Major domain)"/>
    <property type="match status" value="1"/>
</dbReference>
<protein>
    <recommendedName>
        <fullName evidence="5">Acetylornithine aminotransferase</fullName>
        <shortName evidence="5">ACOAT</shortName>
        <ecNumber evidence="5">2.6.1.11</ecNumber>
    </recommendedName>
</protein>
<sequence length="392" mass="42040">MGEPLMSTYRRLPVTFARGEGVWLWDTAGRRYLDALSGIAVCGLGHAHPAIREALCDQAGRLIHTSNLYRIAEQETLGRELTRLAGMDRVFLANSGAEANEAAIKLARLRAHQQGIKDPAILVAEGSFHGRTLATLSATGNRKVQAGFEPLVQGFVRVPYGDLEAVTKAAAHRPNLVAVMVEPLQGEGGIQIPPDDYLPQLRDLCDRHGWLLILDEIQSGMGRTGRLFAHQHSGIQPDVMTLAKGLGNGVPIGACLARGAAAEVLGPGTHGSTFGGNPLACRAALAVLETLRTQDLIDQARDMGAYLLAGLREALAGLDGVCEIRGRGLMLGIELDRPCAVLVERALAEGLLINVTADRVIRLLPPLIIERPEADQIIETLAALIQRFTREG</sequence>
<feature type="modified residue" description="N6-(pyridoxal phosphate)lysine" evidence="5">
    <location>
        <position position="244"/>
    </location>
</feature>
<feature type="binding site" evidence="5">
    <location>
        <position position="272"/>
    </location>
    <ligand>
        <name>N(2)-acetyl-L-ornithine</name>
        <dbReference type="ChEBI" id="CHEBI:57805"/>
    </ligand>
</feature>
<dbReference type="EMBL" id="JBDKXB010000004">
    <property type="protein sequence ID" value="MEY6431856.1"/>
    <property type="molecule type" value="Genomic_DNA"/>
</dbReference>
<dbReference type="Proteomes" id="UP001564408">
    <property type="component" value="Unassembled WGS sequence"/>
</dbReference>
<feature type="binding site" evidence="5">
    <location>
        <position position="128"/>
    </location>
    <ligand>
        <name>pyridoxal 5'-phosphate</name>
        <dbReference type="ChEBI" id="CHEBI:597326"/>
    </ligand>
</feature>
<dbReference type="Gene3D" id="3.90.1150.10">
    <property type="entry name" value="Aspartate Aminotransferase, domain 1"/>
    <property type="match status" value="1"/>
</dbReference>
<comment type="catalytic activity">
    <reaction evidence="5">
        <text>N(2)-acetyl-L-ornithine + 2-oxoglutarate = N-acetyl-L-glutamate 5-semialdehyde + L-glutamate</text>
        <dbReference type="Rhea" id="RHEA:18049"/>
        <dbReference type="ChEBI" id="CHEBI:16810"/>
        <dbReference type="ChEBI" id="CHEBI:29123"/>
        <dbReference type="ChEBI" id="CHEBI:29985"/>
        <dbReference type="ChEBI" id="CHEBI:57805"/>
        <dbReference type="EC" id="2.6.1.11"/>
    </reaction>
</comment>
<dbReference type="SUPFAM" id="SSF53383">
    <property type="entry name" value="PLP-dependent transferases"/>
    <property type="match status" value="1"/>
</dbReference>
<keyword evidence="2 5" id="KW-0028">Amino-acid biosynthesis</keyword>
<evidence type="ECO:0000313" key="6">
    <source>
        <dbReference type="EMBL" id="MEY6431856.1"/>
    </source>
</evidence>
<comment type="subcellular location">
    <subcellularLocation>
        <location evidence="5">Cytoplasm</location>
    </subcellularLocation>
</comment>
<proteinExistence type="inferred from homology"/>